<gene>
    <name evidence="3" type="ORF">JOD45_002632</name>
</gene>
<dbReference type="Gene3D" id="3.50.80.20">
    <property type="entry name" value="D-Ala-D-Ala carboxypeptidase C, peptidase S13"/>
    <property type="match status" value="2"/>
</dbReference>
<proteinExistence type="inferred from homology"/>
<dbReference type="PANTHER" id="PTHR30023">
    <property type="entry name" value="D-ALANYL-D-ALANINE CARBOXYPEPTIDASE"/>
    <property type="match status" value="1"/>
</dbReference>
<reference evidence="3 4" key="1">
    <citation type="submission" date="2021-01" db="EMBL/GenBank/DDBJ databases">
        <title>Genomic Encyclopedia of Type Strains, Phase IV (KMG-IV): sequencing the most valuable type-strain genomes for metagenomic binning, comparative biology and taxonomic classification.</title>
        <authorList>
            <person name="Goeker M."/>
        </authorList>
    </citation>
    <scope>NUCLEOTIDE SEQUENCE [LARGE SCALE GENOMIC DNA]</scope>
    <source>
        <strain evidence="3 4">DSM 28236</strain>
    </source>
</reference>
<dbReference type="NCBIfam" id="TIGR00666">
    <property type="entry name" value="PBP4"/>
    <property type="match status" value="2"/>
</dbReference>
<dbReference type="RefSeq" id="WP_380897723.1">
    <property type="nucleotide sequence ID" value="NZ_JBHLTV010000020.1"/>
</dbReference>
<dbReference type="PRINTS" id="PR00922">
    <property type="entry name" value="DADACBPTASE3"/>
</dbReference>
<comment type="similarity">
    <text evidence="1">Belongs to the peptidase S13 family.</text>
</comment>
<keyword evidence="3" id="KW-0121">Carboxypeptidase</keyword>
<evidence type="ECO:0000313" key="3">
    <source>
        <dbReference type="EMBL" id="MBM7646404.1"/>
    </source>
</evidence>
<comment type="caution">
    <text evidence="3">The sequence shown here is derived from an EMBL/GenBank/DDBJ whole genome shotgun (WGS) entry which is preliminary data.</text>
</comment>
<keyword evidence="4" id="KW-1185">Reference proteome</keyword>
<dbReference type="PANTHER" id="PTHR30023:SF0">
    <property type="entry name" value="PENICILLIN-SENSITIVE CARBOXYPEPTIDASE A"/>
    <property type="match status" value="1"/>
</dbReference>
<dbReference type="EMBL" id="JAFBER010000020">
    <property type="protein sequence ID" value="MBM7646404.1"/>
    <property type="molecule type" value="Genomic_DNA"/>
</dbReference>
<protein>
    <submittedName>
        <fullName evidence="3">PBP4 family serine-type D-alanyl-D-alanine carboxypeptidase</fullName>
    </submittedName>
</protein>
<evidence type="ECO:0000256" key="2">
    <source>
        <dbReference type="ARBA" id="ARBA00022801"/>
    </source>
</evidence>
<name>A0ABS2Q298_9BACL</name>
<dbReference type="InterPro" id="IPR012338">
    <property type="entry name" value="Beta-lactam/transpept-like"/>
</dbReference>
<dbReference type="Gene3D" id="3.40.710.10">
    <property type="entry name" value="DD-peptidase/beta-lactamase superfamily"/>
    <property type="match status" value="3"/>
</dbReference>
<organism evidence="3 4">
    <name type="scientific">Scopulibacillus daqui</name>
    <dbReference type="NCBI Taxonomy" id="1469162"/>
    <lineage>
        <taxon>Bacteria</taxon>
        <taxon>Bacillati</taxon>
        <taxon>Bacillota</taxon>
        <taxon>Bacilli</taxon>
        <taxon>Bacillales</taxon>
        <taxon>Sporolactobacillaceae</taxon>
        <taxon>Scopulibacillus</taxon>
    </lineage>
</organism>
<keyword evidence="3" id="KW-0645">Protease</keyword>
<dbReference type="InterPro" id="IPR000667">
    <property type="entry name" value="Peptidase_S13"/>
</dbReference>
<dbReference type="Pfam" id="PF02113">
    <property type="entry name" value="Peptidase_S13"/>
    <property type="match status" value="2"/>
</dbReference>
<evidence type="ECO:0000313" key="4">
    <source>
        <dbReference type="Proteomes" id="UP000808914"/>
    </source>
</evidence>
<evidence type="ECO:0000256" key="1">
    <source>
        <dbReference type="ARBA" id="ARBA00006096"/>
    </source>
</evidence>
<dbReference type="SUPFAM" id="SSF56601">
    <property type="entry name" value="beta-lactamase/transpeptidase-like"/>
    <property type="match status" value="2"/>
</dbReference>
<accession>A0ABS2Q298</accession>
<keyword evidence="2" id="KW-0378">Hydrolase</keyword>
<dbReference type="Proteomes" id="UP000808914">
    <property type="component" value="Unassembled WGS sequence"/>
</dbReference>
<dbReference type="GO" id="GO:0004180">
    <property type="term" value="F:carboxypeptidase activity"/>
    <property type="evidence" value="ECO:0007669"/>
    <property type="project" value="UniProtKB-KW"/>
</dbReference>
<sequence length="926" mass="102315">MADTLRHYVEDLHSETDAKGMNVGYEVYSLDRHKTLASYQEDKTFVPASVLKLLVTAAASGSWSKDKRFPTKVYMSGKLSSSGVLNGDIELKGYGDPVLTVKKLAALAKSLKDKGVRRVKGRLVVDDSYFDNKRLGVNWMWDDEPYDYAAPIGALSVNESTVNVMVEPSELSHKPRILIKPLPEYVKVINHAETVSGKDEDLTITRKRLKNEILIKGSIGKDYKGDEHNGHHYYEEGMSIQDPAHYTGSVFYDQLKHCGISFQHTPQIKQGKIDKHGKLMAKVYSPPLDQILKKQDKDSDNFIAEMLTKQLGAGFRHEGSTKAGLSVIKDYVQGTLGVDSGFVQKDGSGLSRLNVISPDHFIQLLKGIDNKPYRQRFISYLPVAGVDGTLKKRLKDTPAEGNIKAKTGSMNGVNSLVGFVKSKNGERLAFSIMTGGVYKSKYAQALQDKMAVAMAKYPDLPDPGQIPDQRKYPLSKKLDPILNDKKYRRVIKGAMVYSTKRGKMLYENNAQGLLTPGSNTKLLTASAALTKLGPDYRFRTNIYTAGKIHNGLLNGDLIIKGYGDPTISVKGSLNPLNGPTLERMASDIKKSGIHRIKGNILVDTSAFTDEIYAPGWTWDNESKPFEPQISALSVNQGTVRFDYSPGKKPGMPIRLKQIPAAGYVSVINKAVTGKKNSKSNLKIQRGRGKNIIRITGSLPANDNGGHTSVTVEKPYLYTGYLLRDQLKEKGVRLLSDTQIKAGKVHDGIKLLKTYHSPPLSHIISYMNHYNNDFCAEMILKTLGLEKDKKGTFENGIDAVHDHLKNLGILSPFDMMDGSGLSGYNQVSAEQLVSLLAAQTHQSTFESFYRSLPEAGEKGLLHNWMRGTSAEHRLRGITGSMPMQRALSGYVKTPDGDLLAYSIETEGYSRASLDRLLDRFGIALSEP</sequence>